<dbReference type="SUPFAM" id="SSF49863">
    <property type="entry name" value="Hyaluronate lyase-like, C-terminal domain"/>
    <property type="match status" value="1"/>
</dbReference>
<dbReference type="Pfam" id="PF02278">
    <property type="entry name" value="Lyase_8"/>
    <property type="match status" value="1"/>
</dbReference>
<dbReference type="EMBL" id="FOXH01000006">
    <property type="protein sequence ID" value="SFP87140.1"/>
    <property type="molecule type" value="Genomic_DNA"/>
</dbReference>
<dbReference type="Gene3D" id="2.60.220.10">
    <property type="entry name" value="Polysaccharide lyase family 8-like, C-terminal"/>
    <property type="match status" value="1"/>
</dbReference>
<dbReference type="InterPro" id="IPR008929">
    <property type="entry name" value="Chondroitin_lyas"/>
</dbReference>
<evidence type="ECO:0000256" key="4">
    <source>
        <dbReference type="ARBA" id="ARBA00022837"/>
    </source>
</evidence>
<comment type="similarity">
    <text evidence="2">Belongs to the polysaccharide lyase 8 family.</text>
</comment>
<dbReference type="PANTHER" id="PTHR38481">
    <property type="entry name" value="HYALURONATE LYASE"/>
    <property type="match status" value="1"/>
</dbReference>
<evidence type="ECO:0000256" key="1">
    <source>
        <dbReference type="ARBA" id="ARBA00001913"/>
    </source>
</evidence>
<comment type="cofactor">
    <cofactor evidence="1">
        <name>Ca(2+)</name>
        <dbReference type="ChEBI" id="CHEBI:29108"/>
    </cofactor>
</comment>
<dbReference type="InterPro" id="IPR011071">
    <property type="entry name" value="Lyase_8-like_C"/>
</dbReference>
<evidence type="ECO:0000259" key="6">
    <source>
        <dbReference type="Pfam" id="PF02278"/>
    </source>
</evidence>
<dbReference type="AlphaFoldDB" id="A0A1I5TVM7"/>
<dbReference type="SUPFAM" id="SSF74650">
    <property type="entry name" value="Galactose mutarotase-like"/>
    <property type="match status" value="1"/>
</dbReference>
<dbReference type="Gene3D" id="2.70.98.10">
    <property type="match status" value="1"/>
</dbReference>
<keyword evidence="4" id="KW-0106">Calcium</keyword>
<protein>
    <submittedName>
        <fullName evidence="8">Polysaccharide lyase family 8, C-terminal beta-sandwich domain</fullName>
    </submittedName>
</protein>
<organism evidence="8 9">
    <name type="scientific">Pseudarcicella hirudinis</name>
    <dbReference type="NCBI Taxonomy" id="1079859"/>
    <lineage>
        <taxon>Bacteria</taxon>
        <taxon>Pseudomonadati</taxon>
        <taxon>Bacteroidota</taxon>
        <taxon>Cytophagia</taxon>
        <taxon>Cytophagales</taxon>
        <taxon>Flectobacillaceae</taxon>
        <taxon>Pseudarcicella</taxon>
    </lineage>
</organism>
<name>A0A1I5TVM7_9BACT</name>
<dbReference type="Pfam" id="PF02884">
    <property type="entry name" value="Lyase_8_C"/>
    <property type="match status" value="1"/>
</dbReference>
<evidence type="ECO:0000256" key="2">
    <source>
        <dbReference type="ARBA" id="ARBA00006699"/>
    </source>
</evidence>
<dbReference type="GO" id="GO:0016837">
    <property type="term" value="F:carbon-oxygen lyase activity, acting on polysaccharides"/>
    <property type="evidence" value="ECO:0007669"/>
    <property type="project" value="UniProtKB-ARBA"/>
</dbReference>
<comment type="subunit">
    <text evidence="3">Monomer.</text>
</comment>
<dbReference type="GO" id="GO:0005975">
    <property type="term" value="P:carbohydrate metabolic process"/>
    <property type="evidence" value="ECO:0007669"/>
    <property type="project" value="InterPro"/>
</dbReference>
<dbReference type="InterPro" id="IPR003159">
    <property type="entry name" value="Lyase_8_central_dom"/>
</dbReference>
<evidence type="ECO:0000313" key="9">
    <source>
        <dbReference type="Proteomes" id="UP000199306"/>
    </source>
</evidence>
<keyword evidence="5 8" id="KW-0456">Lyase</keyword>
<dbReference type="SUPFAM" id="SSF48230">
    <property type="entry name" value="Chondroitin AC/alginate lyase"/>
    <property type="match status" value="1"/>
</dbReference>
<keyword evidence="9" id="KW-1185">Reference proteome</keyword>
<dbReference type="InterPro" id="IPR014718">
    <property type="entry name" value="GH-type_carb-bd"/>
</dbReference>
<feature type="domain" description="Polysaccharide lyase family 8 central" evidence="6">
    <location>
        <begin position="417"/>
        <end position="698"/>
    </location>
</feature>
<sequence length="810" mass="91306">MIRLIKRSTLFVALFTFFFLKGSGQSAEQKIAFSNYRKYYDPVVKPQEKNKQETILNFREKYLKNGYHSYSLKVKEDNDFLFEQINADGAFIDFTEKQKNDPAIIAEAYNRLWKIAEAYRNGQADSKQVLTKQFLKAIIYYGNKEINRPNDWKRFHASCFAAPTAAVAIYFCLLKEMDKVEEGKTDNKLLAEACDMLKVIALQAWTQPFRNDATDNNVVQIERFRNHVWWVGGNALGYRPLLAVACMYKSVPMIDLLAEVSSKGISPTSQATYNQSFWNEGFTADGAGWGHGKQCLIWGYPIDGTSGALSILTALQGTPWEKSLTPENKEAFLNYFHGGNWYYYKGYILPCLDRNSMSYNLSSRTIPFMGILNSVLKDWRKDFSVSELKELEQLQTEGESKNIRMSDYPEGVYNGTRWFYNNDDLVKKSNDYHLIVNMASSRCDGLESASDFADAYNFYTADGLTLFEKDGREYRSVFGGWDVTASPGVTAREGMENLTPVTNWRGYTSKYNFAAAATSGGANSAAGFIFEKMNASDNNGVNDKGDNIGKNPVLYGVKAYKSYFIVGDYLIALGAGITNLKPEMPGTIRTTIDQTALGEKVYIIENGIEKPVTLNKPISLISETNPVWVKQQNKFSYTVLPEFSRQALFVCESKTTDWGKMNFTNKTKENLPEQVNILRLWIDHGQHPVNDTYGYAVYMGNGNPAPKLPVNVLKNDTTIQAIQSDDRKVTGAVFYTGKGNLETPEFRLKASAPCAVLLEKIDNTYEITVTDAEMNQELNEIIVSINDKQIAFPMLKGKDCGKPVTKMISL</sequence>
<dbReference type="Proteomes" id="UP000199306">
    <property type="component" value="Unassembled WGS sequence"/>
</dbReference>
<gene>
    <name evidence="8" type="ORF">SAMN04515674_106227</name>
</gene>
<dbReference type="RefSeq" id="WP_092017469.1">
    <property type="nucleotide sequence ID" value="NZ_FOXH01000006.1"/>
</dbReference>
<dbReference type="GO" id="GO:0005576">
    <property type="term" value="C:extracellular region"/>
    <property type="evidence" value="ECO:0007669"/>
    <property type="project" value="InterPro"/>
</dbReference>
<accession>A0A1I5TVM7</accession>
<dbReference type="PANTHER" id="PTHR38481:SF1">
    <property type="entry name" value="HYALURONATE LYASE"/>
    <property type="match status" value="1"/>
</dbReference>
<reference evidence="8 9" key="1">
    <citation type="submission" date="2016-10" db="EMBL/GenBank/DDBJ databases">
        <authorList>
            <person name="de Groot N.N."/>
        </authorList>
    </citation>
    <scope>NUCLEOTIDE SEQUENCE [LARGE SCALE GENOMIC DNA]</scope>
    <source>
        <strain evidence="9">E92,LMG 26720,CCM 7988</strain>
    </source>
</reference>
<evidence type="ECO:0000256" key="5">
    <source>
        <dbReference type="ARBA" id="ARBA00023239"/>
    </source>
</evidence>
<evidence type="ECO:0000256" key="3">
    <source>
        <dbReference type="ARBA" id="ARBA00011245"/>
    </source>
</evidence>
<dbReference type="STRING" id="1079859.SAMN04515674_106227"/>
<dbReference type="GO" id="GO:0030246">
    <property type="term" value="F:carbohydrate binding"/>
    <property type="evidence" value="ECO:0007669"/>
    <property type="project" value="InterPro"/>
</dbReference>
<feature type="domain" description="Polysaccharide lyase family 8 C-terminal" evidence="7">
    <location>
        <begin position="712"/>
        <end position="777"/>
    </location>
</feature>
<dbReference type="Gene3D" id="1.50.10.100">
    <property type="entry name" value="Chondroitin AC/alginate lyase"/>
    <property type="match status" value="1"/>
</dbReference>
<proteinExistence type="inferred from homology"/>
<dbReference type="OrthoDB" id="6394136at2"/>
<evidence type="ECO:0000259" key="7">
    <source>
        <dbReference type="Pfam" id="PF02884"/>
    </source>
</evidence>
<dbReference type="InterPro" id="IPR038970">
    <property type="entry name" value="Lyase_8"/>
</dbReference>
<dbReference type="InterPro" id="IPR004103">
    <property type="entry name" value="Lyase_8_C"/>
</dbReference>
<evidence type="ECO:0000313" key="8">
    <source>
        <dbReference type="EMBL" id="SFP87140.1"/>
    </source>
</evidence>
<dbReference type="InterPro" id="IPR011013">
    <property type="entry name" value="Gal_mutarotase_sf_dom"/>
</dbReference>